<dbReference type="RefSeq" id="WP_165333347.1">
    <property type="nucleotide sequence ID" value="NZ_JAAKZW010000080.1"/>
</dbReference>
<accession>A0A6G4XKZ5</accession>
<gene>
    <name evidence="2" type="ORF">G6045_19840</name>
</gene>
<comment type="caution">
    <text evidence="2">The sequence shown here is derived from an EMBL/GenBank/DDBJ whole genome shotgun (WGS) entry which is preliminary data.</text>
</comment>
<evidence type="ECO:0000313" key="2">
    <source>
        <dbReference type="EMBL" id="NGO77893.1"/>
    </source>
</evidence>
<name>A0A6G4XKZ5_9ACTN</name>
<evidence type="ECO:0000313" key="3">
    <source>
        <dbReference type="Proteomes" id="UP000481109"/>
    </source>
</evidence>
<dbReference type="EMBL" id="JAAKZW010000080">
    <property type="protein sequence ID" value="NGO77893.1"/>
    <property type="molecule type" value="Genomic_DNA"/>
</dbReference>
<evidence type="ECO:0000256" key="1">
    <source>
        <dbReference type="SAM" id="MobiDB-lite"/>
    </source>
</evidence>
<dbReference type="Proteomes" id="UP000481109">
    <property type="component" value="Unassembled WGS sequence"/>
</dbReference>
<protein>
    <submittedName>
        <fullName evidence="2">Uncharacterized protein</fullName>
    </submittedName>
</protein>
<keyword evidence="3" id="KW-1185">Reference proteome</keyword>
<proteinExistence type="predicted"/>
<feature type="compositionally biased region" description="Basic and acidic residues" evidence="1">
    <location>
        <begin position="53"/>
        <end position="66"/>
    </location>
</feature>
<feature type="region of interest" description="Disordered" evidence="1">
    <location>
        <begin position="49"/>
        <end position="68"/>
    </location>
</feature>
<dbReference type="InterPro" id="IPR046485">
    <property type="entry name" value="DUF6578"/>
</dbReference>
<organism evidence="2 3">
    <name type="scientific">Streptomyces mesophilus</name>
    <dbReference type="NCBI Taxonomy" id="1775132"/>
    <lineage>
        <taxon>Bacteria</taxon>
        <taxon>Bacillati</taxon>
        <taxon>Actinomycetota</taxon>
        <taxon>Actinomycetes</taxon>
        <taxon>Kitasatosporales</taxon>
        <taxon>Streptomycetaceae</taxon>
        <taxon>Streptomyces</taxon>
    </lineage>
</organism>
<sequence>MGAMTVWMDSWQMECCGTPFSLGERVDWAVREPDRNWLAGVLGSQAAAQVDAAEGHHGDVDPETTHRATGTVTGIQYVHCRYATASDRTRHPVPGSGTLTAVHEAEQWVRDSGESEFVGYLVQVDQD</sequence>
<dbReference type="AlphaFoldDB" id="A0A6G4XKZ5"/>
<dbReference type="Pfam" id="PF20218">
    <property type="entry name" value="DUF6578"/>
    <property type="match status" value="1"/>
</dbReference>
<reference evidence="2 3" key="1">
    <citation type="submission" date="2020-02" db="EMBL/GenBank/DDBJ databases">
        <title>Whole-genome analyses of novel actinobacteria.</title>
        <authorList>
            <person name="Sahin N."/>
            <person name="Tokatli A."/>
        </authorList>
    </citation>
    <scope>NUCLEOTIDE SEQUENCE [LARGE SCALE GENOMIC DNA]</scope>
    <source>
        <strain evidence="2 3">YC504</strain>
    </source>
</reference>